<evidence type="ECO:0000313" key="1">
    <source>
        <dbReference type="EMBL" id="KAJ1123523.1"/>
    </source>
</evidence>
<comment type="caution">
    <text evidence="1">The sequence shown here is derived from an EMBL/GenBank/DDBJ whole genome shotgun (WGS) entry which is preliminary data.</text>
</comment>
<sequence length="72" mass="8324">MRRAFQVTHYTGCGRRLTCACLSRETSSDPIRFKSAEVNKECLRMYYRATARRNIIPPQSIRAITRNSSLNV</sequence>
<gene>
    <name evidence="1" type="ORF">NDU88_001992</name>
</gene>
<name>A0AAV7PCU1_PLEWA</name>
<keyword evidence="2" id="KW-1185">Reference proteome</keyword>
<reference evidence="1" key="1">
    <citation type="journal article" date="2022" name="bioRxiv">
        <title>Sequencing and chromosome-scale assembly of the giantPleurodeles waltlgenome.</title>
        <authorList>
            <person name="Brown T."/>
            <person name="Elewa A."/>
            <person name="Iarovenko S."/>
            <person name="Subramanian E."/>
            <person name="Araus A.J."/>
            <person name="Petzold A."/>
            <person name="Susuki M."/>
            <person name="Suzuki K.-i.T."/>
            <person name="Hayashi T."/>
            <person name="Toyoda A."/>
            <person name="Oliveira C."/>
            <person name="Osipova E."/>
            <person name="Leigh N.D."/>
            <person name="Simon A."/>
            <person name="Yun M.H."/>
        </authorList>
    </citation>
    <scope>NUCLEOTIDE SEQUENCE</scope>
    <source>
        <strain evidence="1">20211129_DDA</strain>
        <tissue evidence="1">Liver</tissue>
    </source>
</reference>
<evidence type="ECO:0000313" key="2">
    <source>
        <dbReference type="Proteomes" id="UP001066276"/>
    </source>
</evidence>
<proteinExistence type="predicted"/>
<dbReference type="AlphaFoldDB" id="A0AAV7PCU1"/>
<dbReference type="Proteomes" id="UP001066276">
    <property type="component" value="Chromosome 7"/>
</dbReference>
<organism evidence="1 2">
    <name type="scientific">Pleurodeles waltl</name>
    <name type="common">Iberian ribbed newt</name>
    <dbReference type="NCBI Taxonomy" id="8319"/>
    <lineage>
        <taxon>Eukaryota</taxon>
        <taxon>Metazoa</taxon>
        <taxon>Chordata</taxon>
        <taxon>Craniata</taxon>
        <taxon>Vertebrata</taxon>
        <taxon>Euteleostomi</taxon>
        <taxon>Amphibia</taxon>
        <taxon>Batrachia</taxon>
        <taxon>Caudata</taxon>
        <taxon>Salamandroidea</taxon>
        <taxon>Salamandridae</taxon>
        <taxon>Pleurodelinae</taxon>
        <taxon>Pleurodeles</taxon>
    </lineage>
</organism>
<dbReference type="EMBL" id="JANPWB010000011">
    <property type="protein sequence ID" value="KAJ1123523.1"/>
    <property type="molecule type" value="Genomic_DNA"/>
</dbReference>
<protein>
    <submittedName>
        <fullName evidence="1">Uncharacterized protein</fullName>
    </submittedName>
</protein>
<accession>A0AAV7PCU1</accession>